<dbReference type="AlphaFoldDB" id="A0A3G8YDU0"/>
<evidence type="ECO:0000256" key="1">
    <source>
        <dbReference type="SAM" id="Phobius"/>
    </source>
</evidence>
<reference evidence="2 3" key="1">
    <citation type="submission" date="2018-11" db="EMBL/GenBank/DDBJ databases">
        <title>Deinococcus shelandsis sp. nov., isolated from South Shetland Islands soil of Antarctica.</title>
        <authorList>
            <person name="Tian J."/>
        </authorList>
    </citation>
    <scope>NUCLEOTIDE SEQUENCE [LARGE SCALE GENOMIC DNA]</scope>
    <source>
        <strain evidence="2 3">S14-83T</strain>
    </source>
</reference>
<dbReference type="Proteomes" id="UP000276417">
    <property type="component" value="Chromosome 1"/>
</dbReference>
<accession>A0A3G8YDU0</accession>
<dbReference type="KEGG" id="dph:EHF33_09930"/>
<dbReference type="RefSeq" id="WP_124870738.1">
    <property type="nucleotide sequence ID" value="NZ_CP034183.1"/>
</dbReference>
<keyword evidence="1" id="KW-1133">Transmembrane helix</keyword>
<feature type="transmembrane region" description="Helical" evidence="1">
    <location>
        <begin position="54"/>
        <end position="73"/>
    </location>
</feature>
<keyword evidence="3" id="KW-1185">Reference proteome</keyword>
<gene>
    <name evidence="2" type="ORF">EHF33_09930</name>
</gene>
<keyword evidence="1" id="KW-0812">Transmembrane</keyword>
<evidence type="ECO:0000313" key="2">
    <source>
        <dbReference type="EMBL" id="AZI43020.1"/>
    </source>
</evidence>
<feature type="transmembrane region" description="Helical" evidence="1">
    <location>
        <begin position="85"/>
        <end position="104"/>
    </location>
</feature>
<sequence>MARIVFAFLVTCWLIQTLLECIFYGVLSTVLTLASFVFTGKETVTSPASIFRSASWTLGFGVVLTVLCWPLLLNQFKSVGIVHKLILILFGSALSLAVAGFLSYSHLDAVTPDQLFIAFVGALVLALLVCLLALIRAWRSRAQ</sequence>
<keyword evidence="1" id="KW-0472">Membrane</keyword>
<name>A0A3G8YDU0_9DEIO</name>
<protein>
    <submittedName>
        <fullName evidence="2">Uncharacterized protein</fullName>
    </submittedName>
</protein>
<proteinExistence type="predicted"/>
<dbReference type="EMBL" id="CP034183">
    <property type="protein sequence ID" value="AZI43020.1"/>
    <property type="molecule type" value="Genomic_DNA"/>
</dbReference>
<evidence type="ECO:0000313" key="3">
    <source>
        <dbReference type="Proteomes" id="UP000276417"/>
    </source>
</evidence>
<organism evidence="2 3">
    <name type="scientific">Deinococcus psychrotolerans</name>
    <dbReference type="NCBI Taxonomy" id="2489213"/>
    <lineage>
        <taxon>Bacteria</taxon>
        <taxon>Thermotogati</taxon>
        <taxon>Deinococcota</taxon>
        <taxon>Deinococci</taxon>
        <taxon>Deinococcales</taxon>
        <taxon>Deinococcaceae</taxon>
        <taxon>Deinococcus</taxon>
    </lineage>
</organism>
<feature type="transmembrane region" description="Helical" evidence="1">
    <location>
        <begin position="116"/>
        <end position="135"/>
    </location>
</feature>